<evidence type="ECO:0000256" key="2">
    <source>
        <dbReference type="ARBA" id="ARBA00009347"/>
    </source>
</evidence>
<accession>A0ABU1N9J3</accession>
<dbReference type="PANTHER" id="PTHR43884:SF12">
    <property type="entry name" value="ISOVALERYL-COA DEHYDROGENASE, MITOCHONDRIAL-RELATED"/>
    <property type="match status" value="1"/>
</dbReference>
<dbReference type="Gene3D" id="1.10.540.10">
    <property type="entry name" value="Acyl-CoA dehydrogenase/oxidase, N-terminal domain"/>
    <property type="match status" value="1"/>
</dbReference>
<feature type="domain" description="Acyl-CoA dehydrogenase/oxidase C-terminal" evidence="6">
    <location>
        <begin position="260"/>
        <end position="393"/>
    </location>
</feature>
<dbReference type="PANTHER" id="PTHR43884">
    <property type="entry name" value="ACYL-COA DEHYDROGENASE"/>
    <property type="match status" value="1"/>
</dbReference>
<evidence type="ECO:0000256" key="3">
    <source>
        <dbReference type="ARBA" id="ARBA00022630"/>
    </source>
</evidence>
<evidence type="ECO:0000256" key="1">
    <source>
        <dbReference type="ARBA" id="ARBA00001974"/>
    </source>
</evidence>
<dbReference type="InterPro" id="IPR006089">
    <property type="entry name" value="Acyl-CoA_DH_CS"/>
</dbReference>
<dbReference type="InterPro" id="IPR006091">
    <property type="entry name" value="Acyl-CoA_Oxase/DH_mid-dom"/>
</dbReference>
<proteinExistence type="inferred from homology"/>
<name>A0ABU1N9J3_9BURK</name>
<gene>
    <name evidence="9" type="ORF">J2739_000875</name>
</gene>
<sequence>MKTQIPTPDTHQEMREALRGLCGRFDSAYWQKVDHERGYPEAFVNALTDAGWLAALIPADYGGSGLGLTEASVIMEEINLSGGNAGSCHGQMYNMGTLLRHGSEAQKRHYLPKIATGELRLQTMAVTEPTTGTDTTQLKTTAVRKGDRYVVNGQKVWISRIQHSDLMILLARTTPLAEVKKKSEGMSIFIVDLKQAIGKGTAVGQPQDAKAPPGGREDTSVPSAGAMVVRPILNMVNHETNEVFFDNLEIPAENLIGEEGKGFKYILDGLNAERTLIAAECIGDAWWFIDRARRYASERQVFGRAIGQNQGIQFPIAADYIETEAANLMRFKACALFDAGQPCGAEANMAKYLAAKASWEAANNCLQTHGGFGFACEYDVERKFRETRLYQVAPISTNLIYSYVAEHLLGLPRSF</sequence>
<keyword evidence="4" id="KW-0274">FAD</keyword>
<dbReference type="EMBL" id="JAVDRF010000002">
    <property type="protein sequence ID" value="MDR6535115.1"/>
    <property type="molecule type" value="Genomic_DNA"/>
</dbReference>
<dbReference type="InterPro" id="IPR013786">
    <property type="entry name" value="AcylCoA_DH/ox_N"/>
</dbReference>
<dbReference type="PROSITE" id="PS00073">
    <property type="entry name" value="ACYL_COA_DH_2"/>
    <property type="match status" value="1"/>
</dbReference>
<evidence type="ECO:0000313" key="9">
    <source>
        <dbReference type="EMBL" id="MDR6535115.1"/>
    </source>
</evidence>
<dbReference type="Gene3D" id="2.40.110.10">
    <property type="entry name" value="Butyryl-CoA Dehydrogenase, subunit A, domain 2"/>
    <property type="match status" value="1"/>
</dbReference>
<organism evidence="9 10">
    <name type="scientific">Variovorax soli</name>
    <dbReference type="NCBI Taxonomy" id="376815"/>
    <lineage>
        <taxon>Bacteria</taxon>
        <taxon>Pseudomonadati</taxon>
        <taxon>Pseudomonadota</taxon>
        <taxon>Betaproteobacteria</taxon>
        <taxon>Burkholderiales</taxon>
        <taxon>Comamonadaceae</taxon>
        <taxon>Variovorax</taxon>
    </lineage>
</organism>
<dbReference type="Gene3D" id="1.20.140.10">
    <property type="entry name" value="Butyryl-CoA Dehydrogenase, subunit A, domain 3"/>
    <property type="match status" value="1"/>
</dbReference>
<keyword evidence="10" id="KW-1185">Reference proteome</keyword>
<dbReference type="InterPro" id="IPR009100">
    <property type="entry name" value="AcylCoA_DH/oxidase_NM_dom_sf"/>
</dbReference>
<dbReference type="InterPro" id="IPR037069">
    <property type="entry name" value="AcylCoA_DH/ox_N_sf"/>
</dbReference>
<dbReference type="InterPro" id="IPR046373">
    <property type="entry name" value="Acyl-CoA_Oxase/DH_mid-dom_sf"/>
</dbReference>
<comment type="caution">
    <text evidence="9">The sequence shown here is derived from an EMBL/GenBank/DDBJ whole genome shotgun (WGS) entry which is preliminary data.</text>
</comment>
<dbReference type="SUPFAM" id="SSF56645">
    <property type="entry name" value="Acyl-CoA dehydrogenase NM domain-like"/>
    <property type="match status" value="1"/>
</dbReference>
<evidence type="ECO:0000259" key="8">
    <source>
        <dbReference type="Pfam" id="PF02771"/>
    </source>
</evidence>
<evidence type="ECO:0000259" key="6">
    <source>
        <dbReference type="Pfam" id="PF00441"/>
    </source>
</evidence>
<dbReference type="RefSeq" id="WP_309898932.1">
    <property type="nucleotide sequence ID" value="NZ_JAVDRF010000002.1"/>
</dbReference>
<feature type="region of interest" description="Disordered" evidence="5">
    <location>
        <begin position="202"/>
        <end position="222"/>
    </location>
</feature>
<evidence type="ECO:0000256" key="5">
    <source>
        <dbReference type="SAM" id="MobiDB-lite"/>
    </source>
</evidence>
<dbReference type="EC" id="1.3.8.7" evidence="9"/>
<protein>
    <submittedName>
        <fullName evidence="9">Acyl-CoA dehydrogenase</fullName>
        <ecNumber evidence="9">1.3.8.7</ecNumber>
    </submittedName>
</protein>
<feature type="domain" description="Acyl-CoA dehydrogenase/oxidase N-terminal" evidence="8">
    <location>
        <begin position="9"/>
        <end position="118"/>
    </location>
</feature>
<feature type="domain" description="Acyl-CoA oxidase/dehydrogenase middle" evidence="7">
    <location>
        <begin position="124"/>
        <end position="204"/>
    </location>
</feature>
<dbReference type="Proteomes" id="UP001184230">
    <property type="component" value="Unassembled WGS sequence"/>
</dbReference>
<comment type="similarity">
    <text evidence="2">Belongs to the acyl-CoA dehydrogenase family.</text>
</comment>
<evidence type="ECO:0000256" key="4">
    <source>
        <dbReference type="ARBA" id="ARBA00022827"/>
    </source>
</evidence>
<dbReference type="SUPFAM" id="SSF47203">
    <property type="entry name" value="Acyl-CoA dehydrogenase C-terminal domain-like"/>
    <property type="match status" value="1"/>
</dbReference>
<reference evidence="9 10" key="1">
    <citation type="submission" date="2023-07" db="EMBL/GenBank/DDBJ databases">
        <title>Sorghum-associated microbial communities from plants grown in Nebraska, USA.</title>
        <authorList>
            <person name="Schachtman D."/>
        </authorList>
    </citation>
    <scope>NUCLEOTIDE SEQUENCE [LARGE SCALE GENOMIC DNA]</scope>
    <source>
        <strain evidence="9 10">DS1781</strain>
    </source>
</reference>
<dbReference type="Pfam" id="PF02770">
    <property type="entry name" value="Acyl-CoA_dh_M"/>
    <property type="match status" value="1"/>
</dbReference>
<dbReference type="Pfam" id="PF02771">
    <property type="entry name" value="Acyl-CoA_dh_N"/>
    <property type="match status" value="1"/>
</dbReference>
<dbReference type="Pfam" id="PF00441">
    <property type="entry name" value="Acyl-CoA_dh_1"/>
    <property type="match status" value="1"/>
</dbReference>
<comment type="cofactor">
    <cofactor evidence="1">
        <name>FAD</name>
        <dbReference type="ChEBI" id="CHEBI:57692"/>
    </cofactor>
</comment>
<keyword evidence="9" id="KW-0560">Oxidoreductase</keyword>
<dbReference type="GO" id="GO:0070991">
    <property type="term" value="F:medium-chain fatty acyl-CoA dehydrogenase activity"/>
    <property type="evidence" value="ECO:0007669"/>
    <property type="project" value="UniProtKB-EC"/>
</dbReference>
<evidence type="ECO:0000259" key="7">
    <source>
        <dbReference type="Pfam" id="PF02770"/>
    </source>
</evidence>
<dbReference type="InterPro" id="IPR009075">
    <property type="entry name" value="AcylCo_DH/oxidase_C"/>
</dbReference>
<evidence type="ECO:0000313" key="10">
    <source>
        <dbReference type="Proteomes" id="UP001184230"/>
    </source>
</evidence>
<dbReference type="InterPro" id="IPR036250">
    <property type="entry name" value="AcylCo_DH-like_C"/>
</dbReference>
<keyword evidence="3" id="KW-0285">Flavoprotein</keyword>